<keyword evidence="3" id="KW-1185">Reference proteome</keyword>
<feature type="region of interest" description="Disordered" evidence="1">
    <location>
        <begin position="426"/>
        <end position="448"/>
    </location>
</feature>
<dbReference type="EMBL" id="JBBJCI010000035">
    <property type="protein sequence ID" value="KAK7253332.1"/>
    <property type="molecule type" value="Genomic_DNA"/>
</dbReference>
<protein>
    <submittedName>
        <fullName evidence="2">Uncharacterized protein</fullName>
    </submittedName>
</protein>
<organism evidence="2 3">
    <name type="scientific">Aureococcus anophagefferens</name>
    <name type="common">Harmful bloom alga</name>
    <dbReference type="NCBI Taxonomy" id="44056"/>
    <lineage>
        <taxon>Eukaryota</taxon>
        <taxon>Sar</taxon>
        <taxon>Stramenopiles</taxon>
        <taxon>Ochrophyta</taxon>
        <taxon>Pelagophyceae</taxon>
        <taxon>Pelagomonadales</taxon>
        <taxon>Pelagomonadaceae</taxon>
        <taxon>Aureococcus</taxon>
    </lineage>
</organism>
<feature type="compositionally biased region" description="Basic and acidic residues" evidence="1">
    <location>
        <begin position="324"/>
        <end position="343"/>
    </location>
</feature>
<feature type="compositionally biased region" description="Low complexity" evidence="1">
    <location>
        <begin position="500"/>
        <end position="516"/>
    </location>
</feature>
<dbReference type="Proteomes" id="UP001363151">
    <property type="component" value="Unassembled WGS sequence"/>
</dbReference>
<sequence>MFAAEDCAIDAVDALIEATFVSLEGPAEVRLFRFSARACLDDAWAVANLGNLGCDDPYGGGGRRYVFGGGGAICALVGASAGSGWFAEAEPAPSDIDSHATSHVSVRAPPPLPDDDASARTSAVSRESSFRGSFRGSFRASSRGSLYRGGSSRGSMRSSMYQGKRLTMKRTSTILEPFIVQCGGEDELDAEHAKPSLEFATLLGEIARAEEMHVAAQINFIVRAAEKADDEAKFKKQCKELRGKRHVFDANGDAVLLASAPADARAAARRAPRAPGFVEDAAEDDNPVPRMTLAPGVTAVHGRTARAGPPVPPEPGRMSVGEYRGSDARARSAALGDHRDRHGNNVIVAYAGPKRSRPPSRAVVEDGARPRQRPSAPARPRPRPRRPPRAPLDLRFAASFVDDASELTIASTLNLVPGFVDTFARAPRTRADGGGGGGGGAGGDERDENLSLISRSDWGVASAPTAPTLGRLPKRRPRTKGRVVSSSLRRARRLRRGRPRASASSRSSRAPLPALAAPPAAFETRVVVH</sequence>
<proteinExistence type="predicted"/>
<feature type="compositionally biased region" description="Low complexity" evidence="1">
    <location>
        <begin position="125"/>
        <end position="161"/>
    </location>
</feature>
<feature type="region of interest" description="Disordered" evidence="1">
    <location>
        <begin position="461"/>
        <end position="516"/>
    </location>
</feature>
<feature type="compositionally biased region" description="Gly residues" evidence="1">
    <location>
        <begin position="432"/>
        <end position="442"/>
    </location>
</feature>
<evidence type="ECO:0000313" key="2">
    <source>
        <dbReference type="EMBL" id="KAK7253332.1"/>
    </source>
</evidence>
<feature type="region of interest" description="Disordered" evidence="1">
    <location>
        <begin position="301"/>
        <end position="391"/>
    </location>
</feature>
<evidence type="ECO:0000313" key="3">
    <source>
        <dbReference type="Proteomes" id="UP001363151"/>
    </source>
</evidence>
<feature type="region of interest" description="Disordered" evidence="1">
    <location>
        <begin position="92"/>
        <end position="162"/>
    </location>
</feature>
<reference evidence="2 3" key="1">
    <citation type="submission" date="2024-03" db="EMBL/GenBank/DDBJ databases">
        <title>Aureococcus anophagefferens CCMP1851 and Kratosvirus quantuckense: Draft genome of a second virus-susceptible host strain in the model system.</title>
        <authorList>
            <person name="Chase E."/>
            <person name="Truchon A.R."/>
            <person name="Schepens W."/>
            <person name="Wilhelm S.W."/>
        </authorList>
    </citation>
    <scope>NUCLEOTIDE SEQUENCE [LARGE SCALE GENOMIC DNA]</scope>
    <source>
        <strain evidence="2 3">CCMP1851</strain>
    </source>
</reference>
<evidence type="ECO:0000256" key="1">
    <source>
        <dbReference type="SAM" id="MobiDB-lite"/>
    </source>
</evidence>
<feature type="compositionally biased region" description="Basic residues" evidence="1">
    <location>
        <begin position="472"/>
        <end position="481"/>
    </location>
</feature>
<name>A0ABR1GBQ0_AURAN</name>
<accession>A0ABR1GBQ0</accession>
<feature type="compositionally biased region" description="Basic residues" evidence="1">
    <location>
        <begin position="489"/>
        <end position="499"/>
    </location>
</feature>
<gene>
    <name evidence="2" type="ORF">SO694_00001456</name>
</gene>
<comment type="caution">
    <text evidence="2">The sequence shown here is derived from an EMBL/GenBank/DDBJ whole genome shotgun (WGS) entry which is preliminary data.</text>
</comment>